<feature type="transmembrane region" description="Helical" evidence="5">
    <location>
        <begin position="53"/>
        <end position="71"/>
    </location>
</feature>
<evidence type="ECO:0000256" key="2">
    <source>
        <dbReference type="ARBA" id="ARBA00022777"/>
    </source>
</evidence>
<dbReference type="CDD" id="cd16917">
    <property type="entry name" value="HATPase_UhpB-NarQ-NarX-like"/>
    <property type="match status" value="1"/>
</dbReference>
<keyword evidence="5" id="KW-0472">Membrane</keyword>
<keyword evidence="8" id="KW-1185">Reference proteome</keyword>
<dbReference type="InterPro" id="IPR011712">
    <property type="entry name" value="Sig_transdc_His_kin_sub3_dim/P"/>
</dbReference>
<keyword evidence="1" id="KW-0808">Transferase</keyword>
<feature type="coiled-coil region" evidence="4">
    <location>
        <begin position="71"/>
        <end position="98"/>
    </location>
</feature>
<dbReference type="EMBL" id="LWQS01000103">
    <property type="protein sequence ID" value="OAN38207.1"/>
    <property type="molecule type" value="Genomic_DNA"/>
</dbReference>
<dbReference type="GO" id="GO:0000155">
    <property type="term" value="F:phosphorelay sensor kinase activity"/>
    <property type="evidence" value="ECO:0007669"/>
    <property type="project" value="InterPro"/>
</dbReference>
<dbReference type="Gene3D" id="3.30.450.40">
    <property type="match status" value="1"/>
</dbReference>
<organism evidence="7 8">
    <name type="scientific">Chloroflexus islandicus</name>
    <dbReference type="NCBI Taxonomy" id="1707952"/>
    <lineage>
        <taxon>Bacteria</taxon>
        <taxon>Bacillati</taxon>
        <taxon>Chloroflexota</taxon>
        <taxon>Chloroflexia</taxon>
        <taxon>Chloroflexales</taxon>
        <taxon>Chloroflexineae</taxon>
        <taxon>Chloroflexaceae</taxon>
        <taxon>Chloroflexus</taxon>
    </lineage>
</organism>
<dbReference type="Gene3D" id="3.30.565.10">
    <property type="entry name" value="Histidine kinase-like ATPase, C-terminal domain"/>
    <property type="match status" value="1"/>
</dbReference>
<dbReference type="InterPro" id="IPR003594">
    <property type="entry name" value="HATPase_dom"/>
</dbReference>
<dbReference type="SMART" id="SM00387">
    <property type="entry name" value="HATPase_c"/>
    <property type="match status" value="1"/>
</dbReference>
<dbReference type="SUPFAM" id="SSF55874">
    <property type="entry name" value="ATPase domain of HSP90 chaperone/DNA topoisomerase II/histidine kinase"/>
    <property type="match status" value="1"/>
</dbReference>
<keyword evidence="5" id="KW-0812">Transmembrane</keyword>
<evidence type="ECO:0000256" key="5">
    <source>
        <dbReference type="SAM" id="Phobius"/>
    </source>
</evidence>
<dbReference type="Pfam" id="PF07730">
    <property type="entry name" value="HisKA_3"/>
    <property type="match status" value="1"/>
</dbReference>
<evidence type="ECO:0000256" key="4">
    <source>
        <dbReference type="SAM" id="Coils"/>
    </source>
</evidence>
<dbReference type="InterPro" id="IPR005467">
    <property type="entry name" value="His_kinase_dom"/>
</dbReference>
<comment type="caution">
    <text evidence="7">The sequence shown here is derived from an EMBL/GenBank/DDBJ whole genome shotgun (WGS) entry which is preliminary data.</text>
</comment>
<dbReference type="Proteomes" id="UP000078287">
    <property type="component" value="Unassembled WGS sequence"/>
</dbReference>
<keyword evidence="3" id="KW-0902">Two-component regulatory system</keyword>
<feature type="domain" description="Histidine kinase" evidence="6">
    <location>
        <begin position="369"/>
        <end position="456"/>
    </location>
</feature>
<dbReference type="AlphaFoldDB" id="A0A178LXK8"/>
<evidence type="ECO:0000313" key="8">
    <source>
        <dbReference type="Proteomes" id="UP000078287"/>
    </source>
</evidence>
<dbReference type="Gene3D" id="1.20.5.1930">
    <property type="match status" value="1"/>
</dbReference>
<dbReference type="PROSITE" id="PS50109">
    <property type="entry name" value="HIS_KIN"/>
    <property type="match status" value="1"/>
</dbReference>
<reference evidence="7 8" key="1">
    <citation type="submission" date="2016-04" db="EMBL/GenBank/DDBJ databases">
        <title>Chloroflexus islandicus sp. nov., a thermophilic filamentous anoxygenic phototrophic bacterium from geyser Strokkur (Iceland).</title>
        <authorList>
            <person name="Gaisin V.A."/>
            <person name="Kalashnikov A.M."/>
            <person name="Sukhacheva M.V."/>
            <person name="Grouzdev D.S."/>
            <person name="Ivanov T.M."/>
            <person name="Kuznetsov B."/>
            <person name="Gorlenko V.M."/>
        </authorList>
    </citation>
    <scope>NUCLEOTIDE SEQUENCE [LARGE SCALE GENOMIC DNA]</scope>
    <source>
        <strain evidence="8">isl-2</strain>
    </source>
</reference>
<dbReference type="InterPro" id="IPR029016">
    <property type="entry name" value="GAF-like_dom_sf"/>
</dbReference>
<keyword evidence="5" id="KW-1133">Transmembrane helix</keyword>
<dbReference type="PANTHER" id="PTHR24421:SF57">
    <property type="entry name" value="HISTIDINE KINASE DIMERISATION AND PHOSPHOACCEPTOR REGION"/>
    <property type="match status" value="1"/>
</dbReference>
<dbReference type="GO" id="GO:0046983">
    <property type="term" value="F:protein dimerization activity"/>
    <property type="evidence" value="ECO:0007669"/>
    <property type="project" value="InterPro"/>
</dbReference>
<dbReference type="Pfam" id="PF02518">
    <property type="entry name" value="HATPase_c"/>
    <property type="match status" value="1"/>
</dbReference>
<sequence>MKSPPRNTIELLVRLRWPFAAVVGLLFALTRLVEGILFDTAMETPTGRAVDPIVWGLLAFAAIWIVFSWAIRQERERISNETRMLEALRESNERLELLYEINQRVASSATLDEVLDYAITLPARLVDAAAAAIVLTDEQGQPYTARVTGIDAVMLERARAAFGLRAMPAPPAQPSVLRPQQACGWAACLVLPLAERDAPPIGWIEAFLKEGEAALREARQPLLATVASELAEAVVNSRRRDRVIASVAAVERAISAERTRIARDLHDGVAQSLAFMRMRINLWEDWLEQDPARLREEFATFKANLRAQIEELRRAIFALRPIEIGQLGFAGALRRFVTEFAEQHDWDVEIDLTDLPPDLPPVLELAAFRFVQEALNNTAKHAQARRVWVKLGVRDQGLIIHVRDDGVGFNPGEEPPAGHLGLRQMRERAAALDGQVTIISRPGDGTEVRVWLPLIYSAVAVS</sequence>
<gene>
    <name evidence="7" type="ORF">A6A03_04780</name>
</gene>
<evidence type="ECO:0000256" key="3">
    <source>
        <dbReference type="ARBA" id="ARBA00023012"/>
    </source>
</evidence>
<evidence type="ECO:0000256" key="1">
    <source>
        <dbReference type="ARBA" id="ARBA00022679"/>
    </source>
</evidence>
<keyword evidence="4" id="KW-0175">Coiled coil</keyword>
<dbReference type="SUPFAM" id="SSF55781">
    <property type="entry name" value="GAF domain-like"/>
    <property type="match status" value="1"/>
</dbReference>
<evidence type="ECO:0000313" key="7">
    <source>
        <dbReference type="EMBL" id="OAN38207.1"/>
    </source>
</evidence>
<dbReference type="STRING" id="1707952.A6A03_04780"/>
<dbReference type="InterPro" id="IPR050482">
    <property type="entry name" value="Sensor_HK_TwoCompSys"/>
</dbReference>
<keyword evidence="2 7" id="KW-0418">Kinase</keyword>
<feature type="transmembrane region" description="Helical" evidence="5">
    <location>
        <begin position="12"/>
        <end position="33"/>
    </location>
</feature>
<accession>A0A178LXK8</accession>
<name>A0A178LXK8_9CHLR</name>
<dbReference type="OrthoDB" id="199946at2"/>
<proteinExistence type="predicted"/>
<protein>
    <submittedName>
        <fullName evidence="7">Histidine kinase</fullName>
    </submittedName>
</protein>
<dbReference type="PANTHER" id="PTHR24421">
    <property type="entry name" value="NITRATE/NITRITE SENSOR PROTEIN NARX-RELATED"/>
    <property type="match status" value="1"/>
</dbReference>
<dbReference type="RefSeq" id="WP_066791142.1">
    <property type="nucleotide sequence ID" value="NZ_LWQS01000103.1"/>
</dbReference>
<dbReference type="InterPro" id="IPR036890">
    <property type="entry name" value="HATPase_C_sf"/>
</dbReference>
<evidence type="ECO:0000259" key="6">
    <source>
        <dbReference type="PROSITE" id="PS50109"/>
    </source>
</evidence>
<dbReference type="GO" id="GO:0016020">
    <property type="term" value="C:membrane"/>
    <property type="evidence" value="ECO:0007669"/>
    <property type="project" value="InterPro"/>
</dbReference>